<dbReference type="InterPro" id="IPR010998">
    <property type="entry name" value="Integrase_recombinase_N"/>
</dbReference>
<keyword evidence="1" id="KW-0238">DNA-binding</keyword>
<dbReference type="SUPFAM" id="SSF56349">
    <property type="entry name" value="DNA breaking-rejoining enzymes"/>
    <property type="match status" value="1"/>
</dbReference>
<evidence type="ECO:0000256" key="1">
    <source>
        <dbReference type="ARBA" id="ARBA00023125"/>
    </source>
</evidence>
<accession>A0A3D3R8J3</accession>
<comment type="caution">
    <text evidence="2">The sequence shown here is derived from an EMBL/GenBank/DDBJ whole genome shotgun (WGS) entry which is preliminary data.</text>
</comment>
<dbReference type="Proteomes" id="UP000263642">
    <property type="component" value="Unassembled WGS sequence"/>
</dbReference>
<protein>
    <recommendedName>
        <fullName evidence="4">Core-binding (CB) domain-containing protein</fullName>
    </recommendedName>
</protein>
<evidence type="ECO:0000313" key="2">
    <source>
        <dbReference type="EMBL" id="HCO24418.1"/>
    </source>
</evidence>
<dbReference type="EMBL" id="DQAY01000093">
    <property type="protein sequence ID" value="HCO24418.1"/>
    <property type="molecule type" value="Genomic_DNA"/>
</dbReference>
<evidence type="ECO:0000313" key="3">
    <source>
        <dbReference type="Proteomes" id="UP000263642"/>
    </source>
</evidence>
<dbReference type="GO" id="GO:0003677">
    <property type="term" value="F:DNA binding"/>
    <property type="evidence" value="ECO:0007669"/>
    <property type="project" value="UniProtKB-KW"/>
</dbReference>
<gene>
    <name evidence="2" type="ORF">DIT97_15775</name>
</gene>
<dbReference type="Gene3D" id="1.10.150.130">
    <property type="match status" value="1"/>
</dbReference>
<proteinExistence type="predicted"/>
<name>A0A3D3R8J3_9PLAN</name>
<dbReference type="AlphaFoldDB" id="A0A3D3R8J3"/>
<sequence>MAIIRVFLSKRKNSNFWQMRWIDPDTGREKWQSTKTNIRRDAEREAGRIEKELNEGTYYRRSTISWKDFRSRYETEEAVALAERTKQKIGTVFNYVETHCNPKRLVNLNETAISKMVKKLRAKGLEEVTIKNSLGHLKAALNWAKSQKLIGQVPDFPKFRRARTKKAMRGRPITLEEFERMIEAIPEVIKPLGQSEGSLERHAGIVASWEFYLWGWNAPKS</sequence>
<dbReference type="InterPro" id="IPR011010">
    <property type="entry name" value="DNA_brk_join_enz"/>
</dbReference>
<reference evidence="2 3" key="1">
    <citation type="journal article" date="2018" name="Nat. Biotechnol.">
        <title>A standardized bacterial taxonomy based on genome phylogeny substantially revises the tree of life.</title>
        <authorList>
            <person name="Parks D.H."/>
            <person name="Chuvochina M."/>
            <person name="Waite D.W."/>
            <person name="Rinke C."/>
            <person name="Skarshewski A."/>
            <person name="Chaumeil P.A."/>
            <person name="Hugenholtz P."/>
        </authorList>
    </citation>
    <scope>NUCLEOTIDE SEQUENCE [LARGE SCALE GENOMIC DNA]</scope>
    <source>
        <strain evidence="2">UBA9375</strain>
    </source>
</reference>
<organism evidence="2 3">
    <name type="scientific">Gimesia maris</name>
    <dbReference type="NCBI Taxonomy" id="122"/>
    <lineage>
        <taxon>Bacteria</taxon>
        <taxon>Pseudomonadati</taxon>
        <taxon>Planctomycetota</taxon>
        <taxon>Planctomycetia</taxon>
        <taxon>Planctomycetales</taxon>
        <taxon>Planctomycetaceae</taxon>
        <taxon>Gimesia</taxon>
    </lineage>
</organism>
<evidence type="ECO:0008006" key="4">
    <source>
        <dbReference type="Google" id="ProtNLM"/>
    </source>
</evidence>